<proteinExistence type="predicted"/>
<dbReference type="EMBL" id="NBIV01000152">
    <property type="protein sequence ID" value="PXF42720.1"/>
    <property type="molecule type" value="Genomic_DNA"/>
</dbReference>
<protein>
    <submittedName>
        <fullName evidence="1">Uncharacterized protein</fullName>
    </submittedName>
</protein>
<keyword evidence="2" id="KW-1185">Reference proteome</keyword>
<comment type="caution">
    <text evidence="1">The sequence shown here is derived from an EMBL/GenBank/DDBJ whole genome shotgun (WGS) entry which is preliminary data.</text>
</comment>
<organism evidence="1 2">
    <name type="scientific">Gracilariopsis chorda</name>
    <dbReference type="NCBI Taxonomy" id="448386"/>
    <lineage>
        <taxon>Eukaryota</taxon>
        <taxon>Rhodophyta</taxon>
        <taxon>Florideophyceae</taxon>
        <taxon>Rhodymeniophycidae</taxon>
        <taxon>Gracilariales</taxon>
        <taxon>Gracilariaceae</taxon>
        <taxon>Gracilariopsis</taxon>
    </lineage>
</organism>
<name>A0A2V3INL7_9FLOR</name>
<gene>
    <name evidence="1" type="ORF">BWQ96_07535</name>
</gene>
<evidence type="ECO:0000313" key="1">
    <source>
        <dbReference type="EMBL" id="PXF42720.1"/>
    </source>
</evidence>
<evidence type="ECO:0000313" key="2">
    <source>
        <dbReference type="Proteomes" id="UP000247409"/>
    </source>
</evidence>
<sequence length="137" mass="14964">MGRQHCRRSNARNSTVPAFYSAGPPKTVEAKSLFVLENAALARADSAIGLPVGREILLAHVPLHTVSASRKSLSEFHCSFVHPPNPRCSVDHRLSSIACNLQARPPLDHPPIFNNSLARFIILQSAQTVFQSHASSY</sequence>
<dbReference type="AlphaFoldDB" id="A0A2V3INL7"/>
<dbReference type="Proteomes" id="UP000247409">
    <property type="component" value="Unassembled WGS sequence"/>
</dbReference>
<reference evidence="1 2" key="1">
    <citation type="journal article" date="2018" name="Mol. Biol. Evol.">
        <title>Analysis of the draft genome of the red seaweed Gracilariopsis chorda provides insights into genome size evolution in Rhodophyta.</title>
        <authorList>
            <person name="Lee J."/>
            <person name="Yang E.C."/>
            <person name="Graf L."/>
            <person name="Yang J.H."/>
            <person name="Qiu H."/>
            <person name="Zel Zion U."/>
            <person name="Chan C.X."/>
            <person name="Stephens T.G."/>
            <person name="Weber A.P.M."/>
            <person name="Boo G.H."/>
            <person name="Boo S.M."/>
            <person name="Kim K.M."/>
            <person name="Shin Y."/>
            <person name="Jung M."/>
            <person name="Lee S.J."/>
            <person name="Yim H.S."/>
            <person name="Lee J.H."/>
            <person name="Bhattacharya D."/>
            <person name="Yoon H.S."/>
        </authorList>
    </citation>
    <scope>NUCLEOTIDE SEQUENCE [LARGE SCALE GENOMIC DNA]</scope>
    <source>
        <strain evidence="1 2">SKKU-2015</strain>
        <tissue evidence="1">Whole body</tissue>
    </source>
</reference>
<accession>A0A2V3INL7</accession>